<dbReference type="GO" id="GO:0030435">
    <property type="term" value="P:sporulation resulting in formation of a cellular spore"/>
    <property type="evidence" value="ECO:0007669"/>
    <property type="project" value="UniProtKB-KW"/>
</dbReference>
<evidence type="ECO:0000256" key="2">
    <source>
        <dbReference type="SAM" id="MobiDB-lite"/>
    </source>
</evidence>
<dbReference type="Proteomes" id="UP000605259">
    <property type="component" value="Unassembled WGS sequence"/>
</dbReference>
<dbReference type="NCBIfam" id="NF006904">
    <property type="entry name" value="PRK09398.1"/>
    <property type="match status" value="1"/>
</dbReference>
<evidence type="ECO:0000313" key="3">
    <source>
        <dbReference type="EMBL" id="GGE62577.1"/>
    </source>
</evidence>
<keyword evidence="1" id="KW-0749">Sporulation</keyword>
<proteinExistence type="predicted"/>
<evidence type="ECO:0000313" key="4">
    <source>
        <dbReference type="Proteomes" id="UP000605259"/>
    </source>
</evidence>
<evidence type="ECO:0000256" key="1">
    <source>
        <dbReference type="ARBA" id="ARBA00022969"/>
    </source>
</evidence>
<name>A0A917AMZ1_9BACI</name>
<gene>
    <name evidence="3" type="primary">sspN</name>
    <name evidence="3" type="ORF">GCM10007140_11060</name>
</gene>
<protein>
    <submittedName>
        <fullName evidence="3">Small, acid-soluble spore protein N</fullName>
    </submittedName>
</protein>
<dbReference type="EMBL" id="BMFK01000001">
    <property type="protein sequence ID" value="GGE62577.1"/>
    <property type="molecule type" value="Genomic_DNA"/>
</dbReference>
<dbReference type="GO" id="GO:0042601">
    <property type="term" value="C:endospore-forming forespore"/>
    <property type="evidence" value="ECO:0007669"/>
    <property type="project" value="InterPro"/>
</dbReference>
<dbReference type="RefSeq" id="WP_188387402.1">
    <property type="nucleotide sequence ID" value="NZ_BMFK01000001.1"/>
</dbReference>
<dbReference type="AlphaFoldDB" id="A0A917AMZ1"/>
<feature type="compositionally biased region" description="Polar residues" evidence="2">
    <location>
        <begin position="10"/>
        <end position="21"/>
    </location>
</feature>
<comment type="caution">
    <text evidence="3">The sequence shown here is derived from an EMBL/GenBank/DDBJ whole genome shotgun (WGS) entry which is preliminary data.</text>
</comment>
<dbReference type="GO" id="GO:0030436">
    <property type="term" value="P:asexual sporulation"/>
    <property type="evidence" value="ECO:0007669"/>
    <property type="project" value="InterPro"/>
</dbReference>
<reference evidence="3" key="2">
    <citation type="submission" date="2020-09" db="EMBL/GenBank/DDBJ databases">
        <authorList>
            <person name="Sun Q."/>
            <person name="Zhou Y."/>
        </authorList>
    </citation>
    <scope>NUCLEOTIDE SEQUENCE</scope>
    <source>
        <strain evidence="3">CGMCC 1.12698</strain>
    </source>
</reference>
<keyword evidence="4" id="KW-1185">Reference proteome</keyword>
<dbReference type="Pfam" id="PF08177">
    <property type="entry name" value="SspN"/>
    <property type="match status" value="1"/>
</dbReference>
<reference evidence="3" key="1">
    <citation type="journal article" date="2014" name="Int. J. Syst. Evol. Microbiol.">
        <title>Complete genome sequence of Corynebacterium casei LMG S-19264T (=DSM 44701T), isolated from a smear-ripened cheese.</title>
        <authorList>
            <consortium name="US DOE Joint Genome Institute (JGI-PGF)"/>
            <person name="Walter F."/>
            <person name="Albersmeier A."/>
            <person name="Kalinowski J."/>
            <person name="Ruckert C."/>
        </authorList>
    </citation>
    <scope>NUCLEOTIDE SEQUENCE</scope>
    <source>
        <strain evidence="3">CGMCC 1.12698</strain>
    </source>
</reference>
<dbReference type="InterPro" id="IPR012612">
    <property type="entry name" value="SASP_SspN"/>
</dbReference>
<organism evidence="3 4">
    <name type="scientific">Priestia taiwanensis</name>
    <dbReference type="NCBI Taxonomy" id="1347902"/>
    <lineage>
        <taxon>Bacteria</taxon>
        <taxon>Bacillati</taxon>
        <taxon>Bacillota</taxon>
        <taxon>Bacilli</taxon>
        <taxon>Bacillales</taxon>
        <taxon>Bacillaceae</taxon>
        <taxon>Priestia</taxon>
    </lineage>
</organism>
<accession>A0A917AMZ1</accession>
<sequence>MGNPKKNSKDFANNQLGTSTRAAGGNKGKQMQDKSNKQPDVTNG</sequence>
<feature type="region of interest" description="Disordered" evidence="2">
    <location>
        <begin position="1"/>
        <end position="44"/>
    </location>
</feature>